<dbReference type="EMBL" id="CAJHJT010000034">
    <property type="protein sequence ID" value="CAD7003741.1"/>
    <property type="molecule type" value="Genomic_DNA"/>
</dbReference>
<comment type="caution">
    <text evidence="1">The sequence shown here is derived from an EMBL/GenBank/DDBJ whole genome shotgun (WGS) entry which is preliminary data.</text>
</comment>
<dbReference type="Proteomes" id="UP000606786">
    <property type="component" value="Unassembled WGS sequence"/>
</dbReference>
<evidence type="ECO:0000313" key="1">
    <source>
        <dbReference type="EMBL" id="CAD7003741.1"/>
    </source>
</evidence>
<accession>A0A811UYL9</accession>
<dbReference type="AlphaFoldDB" id="A0A811UYL9"/>
<evidence type="ECO:0000313" key="2">
    <source>
        <dbReference type="Proteomes" id="UP000606786"/>
    </source>
</evidence>
<organism evidence="1 2">
    <name type="scientific">Ceratitis capitata</name>
    <name type="common">Mediterranean fruit fly</name>
    <name type="synonym">Tephritis capitata</name>
    <dbReference type="NCBI Taxonomy" id="7213"/>
    <lineage>
        <taxon>Eukaryota</taxon>
        <taxon>Metazoa</taxon>
        <taxon>Ecdysozoa</taxon>
        <taxon>Arthropoda</taxon>
        <taxon>Hexapoda</taxon>
        <taxon>Insecta</taxon>
        <taxon>Pterygota</taxon>
        <taxon>Neoptera</taxon>
        <taxon>Endopterygota</taxon>
        <taxon>Diptera</taxon>
        <taxon>Brachycera</taxon>
        <taxon>Muscomorpha</taxon>
        <taxon>Tephritoidea</taxon>
        <taxon>Tephritidae</taxon>
        <taxon>Ceratitis</taxon>
        <taxon>Ceratitis</taxon>
    </lineage>
</organism>
<protein>
    <submittedName>
        <fullName evidence="1">(Mediterranean fruit fly) hypothetical protein</fullName>
    </submittedName>
</protein>
<keyword evidence="2" id="KW-1185">Reference proteome</keyword>
<sequence length="132" mass="15232">MIFLHAMSQSQVQFISIFYFFWYLSHHDALEKHQVKLQNTTNMSRANQTARQTVSHPSIHPLGPFIHLSARFTSVQYPTMAGHTSMQLTWLLGVWKQGCIAINFGFTQTSFVFLSCYCSWCAYNTNLLFGLK</sequence>
<gene>
    <name evidence="1" type="ORF">CCAP1982_LOCUS12177</name>
</gene>
<name>A0A811UYL9_CERCA</name>
<proteinExistence type="predicted"/>
<reference evidence="1" key="1">
    <citation type="submission" date="2020-11" db="EMBL/GenBank/DDBJ databases">
        <authorList>
            <person name="Whitehead M."/>
        </authorList>
    </citation>
    <scope>NUCLEOTIDE SEQUENCE</scope>
    <source>
        <strain evidence="1">EGII</strain>
    </source>
</reference>